<protein>
    <submittedName>
        <fullName evidence="3">Phosphatase PAP2 family protein</fullName>
    </submittedName>
</protein>
<keyword evidence="1" id="KW-0472">Membrane</keyword>
<feature type="transmembrane region" description="Helical" evidence="1">
    <location>
        <begin position="53"/>
        <end position="82"/>
    </location>
</feature>
<keyword evidence="4" id="KW-1185">Reference proteome</keyword>
<organism evidence="3 4">
    <name type="scientific">Fructilactobacillus cliffordii</name>
    <dbReference type="NCBI Taxonomy" id="2940299"/>
    <lineage>
        <taxon>Bacteria</taxon>
        <taxon>Bacillati</taxon>
        <taxon>Bacillota</taxon>
        <taxon>Bacilli</taxon>
        <taxon>Lactobacillales</taxon>
        <taxon>Lactobacillaceae</taxon>
        <taxon>Fructilactobacillus</taxon>
    </lineage>
</organism>
<dbReference type="PANTHER" id="PTHR14969:SF13">
    <property type="entry name" value="AT30094P"/>
    <property type="match status" value="1"/>
</dbReference>
<feature type="transmembrane region" description="Helical" evidence="1">
    <location>
        <begin position="89"/>
        <end position="110"/>
    </location>
</feature>
<evidence type="ECO:0000313" key="4">
    <source>
        <dbReference type="Proteomes" id="UP001055911"/>
    </source>
</evidence>
<feature type="transmembrane region" description="Helical" evidence="1">
    <location>
        <begin position="12"/>
        <end position="33"/>
    </location>
</feature>
<feature type="domain" description="Phosphatidic acid phosphatase type 2/haloperoxidase" evidence="2">
    <location>
        <begin position="89"/>
        <end position="200"/>
    </location>
</feature>
<name>A0A9Q8ZTT5_9LACO</name>
<feature type="transmembrane region" description="Helical" evidence="1">
    <location>
        <begin position="185"/>
        <end position="204"/>
    </location>
</feature>
<sequence length="221" mass="25070">MIIKRDPSRPYKLVISGLITLILAIAIKLNWGFINFLDTIGVGVVQHWSSNFWTSFFTIVSFIASPKMDVVWMILLAFILWGCRARIPALFSLCLLVGGDALGFIVKHLVGRARPALHLAKDTGYSFPSGHVLGTMLVLSIIWIILVPMINEKNSMWIVRTILVIWLILVMISRVYLNAHFPTDVVGAATLAYFWLQIAEYLYVRYAPRLAQAKLFQRSNY</sequence>
<evidence type="ECO:0000259" key="2">
    <source>
        <dbReference type="SMART" id="SM00014"/>
    </source>
</evidence>
<keyword evidence="1" id="KW-0812">Transmembrane</keyword>
<reference evidence="3" key="1">
    <citation type="submission" date="2022-05" db="EMBL/GenBank/DDBJ databases">
        <authorList>
            <person name="Oliphant S.A."/>
            <person name="Watson-Haigh N.S."/>
            <person name="Sumby K.M."/>
            <person name="Gardner J.M."/>
            <person name="Jiranek V."/>
        </authorList>
    </citation>
    <scope>NUCLEOTIDE SEQUENCE</scope>
    <source>
        <strain evidence="3">KI4_B1</strain>
    </source>
</reference>
<dbReference type="InterPro" id="IPR036938">
    <property type="entry name" value="PAP2/HPO_sf"/>
</dbReference>
<dbReference type="Gene3D" id="1.20.144.10">
    <property type="entry name" value="Phosphatidic acid phosphatase type 2/haloperoxidase"/>
    <property type="match status" value="2"/>
</dbReference>
<dbReference type="SMART" id="SM00014">
    <property type="entry name" value="acidPPc"/>
    <property type="match status" value="1"/>
</dbReference>
<evidence type="ECO:0000313" key="3">
    <source>
        <dbReference type="EMBL" id="USS89295.1"/>
    </source>
</evidence>
<proteinExistence type="predicted"/>
<feature type="transmembrane region" description="Helical" evidence="1">
    <location>
        <begin position="157"/>
        <end position="179"/>
    </location>
</feature>
<dbReference type="CDD" id="cd03392">
    <property type="entry name" value="PAP2_like_2"/>
    <property type="match status" value="1"/>
</dbReference>
<evidence type="ECO:0000256" key="1">
    <source>
        <dbReference type="SAM" id="Phobius"/>
    </source>
</evidence>
<dbReference type="SUPFAM" id="SSF48317">
    <property type="entry name" value="Acid phosphatase/Vanadium-dependent haloperoxidase"/>
    <property type="match status" value="1"/>
</dbReference>
<keyword evidence="1" id="KW-1133">Transmembrane helix</keyword>
<dbReference type="InterPro" id="IPR000326">
    <property type="entry name" value="PAP2/HPO"/>
</dbReference>
<dbReference type="Pfam" id="PF01569">
    <property type="entry name" value="PAP2"/>
    <property type="match status" value="1"/>
</dbReference>
<dbReference type="EMBL" id="CP097119">
    <property type="protein sequence ID" value="USS89295.1"/>
    <property type="molecule type" value="Genomic_DNA"/>
</dbReference>
<accession>A0A9Q8ZTT5</accession>
<dbReference type="RefSeq" id="WP_252766836.1">
    <property type="nucleotide sequence ID" value="NZ_CP097119.1"/>
</dbReference>
<dbReference type="Proteomes" id="UP001055911">
    <property type="component" value="Chromosome"/>
</dbReference>
<dbReference type="PANTHER" id="PTHR14969">
    <property type="entry name" value="SPHINGOSINE-1-PHOSPHATE PHOSPHOHYDROLASE"/>
    <property type="match status" value="1"/>
</dbReference>
<dbReference type="AlphaFoldDB" id="A0A9Q8ZTT5"/>
<gene>
    <name evidence="3" type="ORF">M3M40_00325</name>
</gene>
<feature type="transmembrane region" description="Helical" evidence="1">
    <location>
        <begin position="130"/>
        <end position="150"/>
    </location>
</feature>